<organism evidence="1 2">
    <name type="scientific">Portunus trituberculatus</name>
    <name type="common">Swimming crab</name>
    <name type="synonym">Neptunus trituberculatus</name>
    <dbReference type="NCBI Taxonomy" id="210409"/>
    <lineage>
        <taxon>Eukaryota</taxon>
        <taxon>Metazoa</taxon>
        <taxon>Ecdysozoa</taxon>
        <taxon>Arthropoda</taxon>
        <taxon>Crustacea</taxon>
        <taxon>Multicrustacea</taxon>
        <taxon>Malacostraca</taxon>
        <taxon>Eumalacostraca</taxon>
        <taxon>Eucarida</taxon>
        <taxon>Decapoda</taxon>
        <taxon>Pleocyemata</taxon>
        <taxon>Brachyura</taxon>
        <taxon>Eubrachyura</taxon>
        <taxon>Portunoidea</taxon>
        <taxon>Portunidae</taxon>
        <taxon>Portuninae</taxon>
        <taxon>Portunus</taxon>
    </lineage>
</organism>
<gene>
    <name evidence="1" type="ORF">E2C01_064213</name>
</gene>
<sequence length="66" mass="7365">MYPSTERGHQVPGRGLRLLHKLLLLPGGAGSLLRLVLPREKLDDFWLFVTLRMVRLGVALNTGLVC</sequence>
<keyword evidence="2" id="KW-1185">Reference proteome</keyword>
<protein>
    <submittedName>
        <fullName evidence="1">Uncharacterized protein</fullName>
    </submittedName>
</protein>
<accession>A0A5B7HCG4</accession>
<evidence type="ECO:0000313" key="1">
    <source>
        <dbReference type="EMBL" id="MPC69980.1"/>
    </source>
</evidence>
<comment type="caution">
    <text evidence="1">The sequence shown here is derived from an EMBL/GenBank/DDBJ whole genome shotgun (WGS) entry which is preliminary data.</text>
</comment>
<evidence type="ECO:0000313" key="2">
    <source>
        <dbReference type="Proteomes" id="UP000324222"/>
    </source>
</evidence>
<dbReference type="AlphaFoldDB" id="A0A5B7HCG4"/>
<dbReference type="Proteomes" id="UP000324222">
    <property type="component" value="Unassembled WGS sequence"/>
</dbReference>
<proteinExistence type="predicted"/>
<name>A0A5B7HCG4_PORTR</name>
<reference evidence="1 2" key="1">
    <citation type="submission" date="2019-05" db="EMBL/GenBank/DDBJ databases">
        <title>Another draft genome of Portunus trituberculatus and its Hox gene families provides insights of decapod evolution.</title>
        <authorList>
            <person name="Jeong J.-H."/>
            <person name="Song I."/>
            <person name="Kim S."/>
            <person name="Choi T."/>
            <person name="Kim D."/>
            <person name="Ryu S."/>
            <person name="Kim W."/>
        </authorList>
    </citation>
    <scope>NUCLEOTIDE SEQUENCE [LARGE SCALE GENOMIC DNA]</scope>
    <source>
        <tissue evidence="1">Muscle</tissue>
    </source>
</reference>
<dbReference type="EMBL" id="VSRR010030310">
    <property type="protein sequence ID" value="MPC69980.1"/>
    <property type="molecule type" value="Genomic_DNA"/>
</dbReference>